<feature type="region of interest" description="Disordered" evidence="5">
    <location>
        <begin position="40"/>
        <end position="69"/>
    </location>
</feature>
<feature type="transmembrane region" description="Helical" evidence="6">
    <location>
        <begin position="1085"/>
        <end position="1108"/>
    </location>
</feature>
<feature type="compositionally biased region" description="Low complexity" evidence="5">
    <location>
        <begin position="41"/>
        <end position="51"/>
    </location>
</feature>
<evidence type="ECO:0000256" key="6">
    <source>
        <dbReference type="SAM" id="Phobius"/>
    </source>
</evidence>
<evidence type="ECO:0000256" key="2">
    <source>
        <dbReference type="ARBA" id="ARBA00022692"/>
    </source>
</evidence>
<accession>A0AAD5T4Z1</accession>
<organism evidence="7 8">
    <name type="scientific">Physocladia obscura</name>
    <dbReference type="NCBI Taxonomy" id="109957"/>
    <lineage>
        <taxon>Eukaryota</taxon>
        <taxon>Fungi</taxon>
        <taxon>Fungi incertae sedis</taxon>
        <taxon>Chytridiomycota</taxon>
        <taxon>Chytridiomycota incertae sedis</taxon>
        <taxon>Chytridiomycetes</taxon>
        <taxon>Chytridiales</taxon>
        <taxon>Chytriomycetaceae</taxon>
        <taxon>Physocladia</taxon>
    </lineage>
</organism>
<comment type="caution">
    <text evidence="7">The sequence shown here is derived from an EMBL/GenBank/DDBJ whole genome shotgun (WGS) entry which is preliminary data.</text>
</comment>
<dbReference type="Gene3D" id="1.20.1110.10">
    <property type="entry name" value="Calcium-transporting ATPase, transmembrane domain"/>
    <property type="match status" value="1"/>
</dbReference>
<keyword evidence="2 6" id="KW-0812">Transmembrane</keyword>
<keyword evidence="4 6" id="KW-0472">Membrane</keyword>
<dbReference type="PANTHER" id="PTHR13219:SF6">
    <property type="entry name" value="TRANSMEMBRANE PROTEIN 94"/>
    <property type="match status" value="1"/>
</dbReference>
<protein>
    <recommendedName>
        <fullName evidence="9">Cation-transporting P-type ATPase C-terminal domain-containing protein</fullName>
    </recommendedName>
</protein>
<proteinExistence type="predicted"/>
<dbReference type="SUPFAM" id="SSF81665">
    <property type="entry name" value="Calcium ATPase, transmembrane domain M"/>
    <property type="match status" value="1"/>
</dbReference>
<dbReference type="InterPro" id="IPR023214">
    <property type="entry name" value="HAD_sf"/>
</dbReference>
<dbReference type="PANTHER" id="PTHR13219">
    <property type="entry name" value="TRANSMEMBRANE PROTEIN 94"/>
    <property type="match status" value="1"/>
</dbReference>
<sequence>MLSQERTARLLKLARAEMQTHEQRPRWTGVRWSTAGWTAEGAVNSGSSGDGSNDDDDEEDGNSGNGGNWNVNGNGNAIVGVGVGAGGIERQLRIIVCVVAALAVSLAASAGVSGSWSAVARDAVAVLVFLVVALFVAAVLVARERRLTRFELRDRLCGVLDGIESASASVDTPVSIPAKSSPFSSTLPTNISSVSAVRVLDHDGITVRSSSINLLLEGDIIQLAFGDKSPARVTYCGGVGSPFDSRLAVTLEKGQLFKPDAFNCDIGTLQSESRRNRGQFCFKLLETPIQQSIKSILNSKRPDSVIHHQLLVITTTLTSSVIWFALAAALIINIFRYAFTAVTSTKRTTEAVEILISLPLFAILPLLPLSFPIICLIARSYGNAQIVCLHDALQASKEDFKDEENIDDFDPAPSPTKEVITNYYAVWEEFKRQFLNDFDPFERVPVFFGNQSATVICAVDREGTVSMPFPTVDSLFFLNAADEDEAVDPISPIALEPMSAISLPASTLAAEPVILDLKEEITAPFGLRFEDSYWKSYMDSLKPLGLSLLLSTNCTNHSSNGVHSKIRTDNHRKPNVFCIDGRVKPARQTCLCRIGREIGFQDSMINSFSSVTAVHWYSPRIDTLLAQNHQHHQQNQSHGGYQKQTKDYHFEVPSSNSQIFLEVNSGECQLFSDGNVELIVESCVDYWDGHGLELMSDAIEKKIFEFYQNAVCNDMQVIAYSYRPIPSTNAAKTLTSNSESYVERTASIGIFPPTTPLPPSAQQQQEDDQLRSEVSQSARWRNTPRKIASVIDGPNYADDLDPDAYLREVLKCQTFLGMAALVYEPKQDVSNVIEDLKLAGIRFVYFSEAPERESKAYAERLDGSPGYLELHDMKAQLPRGVENIRNHIRTVDDVPLRVSLFAESSPPSIVEMIKILQENGEVVICLGSSLNESNVAAFGTADLAIAVDPFVALKTRRLNTDVLAPLVVGAGITTSPCALRFYFDTSIYSLTQLIREARTIVVNAQQGFSFHFGCQMSLSGVILLSYLFLLPPILTGYQILWLLWVIIPIQSGAFLFTPYDPEAMTVMPVKNNDHLKDKWRTTRYYVARFAIPTIVTVIIFILSLYHFLGNPTDLKQVFGWFGTVSWTQLTDAEYAALLFSQNIALFYFVLIILQILFAGLSLGLAPVFPVATLTGLPWYIIFIVCLSIFVNIPVQEIVKGYDRKNWVRSQKLAQLQFNTKLVS</sequence>
<comment type="subcellular location">
    <subcellularLocation>
        <location evidence="1">Membrane</location>
    </subcellularLocation>
</comment>
<feature type="transmembrane region" description="Helical" evidence="6">
    <location>
        <begin position="1041"/>
        <end position="1059"/>
    </location>
</feature>
<keyword evidence="8" id="KW-1185">Reference proteome</keyword>
<evidence type="ECO:0000313" key="8">
    <source>
        <dbReference type="Proteomes" id="UP001211907"/>
    </source>
</evidence>
<feature type="transmembrane region" description="Helical" evidence="6">
    <location>
        <begin position="94"/>
        <end position="117"/>
    </location>
</feature>
<dbReference type="EMBL" id="JADGJH010000427">
    <property type="protein sequence ID" value="KAJ3129352.1"/>
    <property type="molecule type" value="Genomic_DNA"/>
</dbReference>
<dbReference type="InterPro" id="IPR039720">
    <property type="entry name" value="TMEM94"/>
</dbReference>
<evidence type="ECO:0000256" key="5">
    <source>
        <dbReference type="SAM" id="MobiDB-lite"/>
    </source>
</evidence>
<dbReference type="AlphaFoldDB" id="A0AAD5T4Z1"/>
<feature type="region of interest" description="Disordered" evidence="5">
    <location>
        <begin position="752"/>
        <end position="777"/>
    </location>
</feature>
<evidence type="ECO:0000313" key="7">
    <source>
        <dbReference type="EMBL" id="KAJ3129352.1"/>
    </source>
</evidence>
<feature type="transmembrane region" description="Helical" evidence="6">
    <location>
        <begin position="1008"/>
        <end position="1029"/>
    </location>
</feature>
<dbReference type="SUPFAM" id="SSF56784">
    <property type="entry name" value="HAD-like"/>
    <property type="match status" value="1"/>
</dbReference>
<feature type="transmembrane region" description="Helical" evidence="6">
    <location>
        <begin position="1144"/>
        <end position="1164"/>
    </location>
</feature>
<dbReference type="InterPro" id="IPR036412">
    <property type="entry name" value="HAD-like_sf"/>
</dbReference>
<evidence type="ECO:0008006" key="9">
    <source>
        <dbReference type="Google" id="ProtNLM"/>
    </source>
</evidence>
<feature type="transmembrane region" description="Helical" evidence="6">
    <location>
        <begin position="310"/>
        <end position="334"/>
    </location>
</feature>
<evidence type="ECO:0000256" key="1">
    <source>
        <dbReference type="ARBA" id="ARBA00004370"/>
    </source>
</evidence>
<evidence type="ECO:0000256" key="4">
    <source>
        <dbReference type="ARBA" id="ARBA00023136"/>
    </source>
</evidence>
<feature type="compositionally biased region" description="Acidic residues" evidence="5">
    <location>
        <begin position="52"/>
        <end position="61"/>
    </location>
</feature>
<keyword evidence="3 6" id="KW-1133">Transmembrane helix</keyword>
<feature type="transmembrane region" description="Helical" evidence="6">
    <location>
        <begin position="123"/>
        <end position="142"/>
    </location>
</feature>
<dbReference type="InterPro" id="IPR023298">
    <property type="entry name" value="ATPase_P-typ_TM_dom_sf"/>
</dbReference>
<feature type="transmembrane region" description="Helical" evidence="6">
    <location>
        <begin position="354"/>
        <end position="377"/>
    </location>
</feature>
<dbReference type="GO" id="GO:0016020">
    <property type="term" value="C:membrane"/>
    <property type="evidence" value="ECO:0007669"/>
    <property type="project" value="UniProtKB-SubCell"/>
</dbReference>
<dbReference type="Proteomes" id="UP001211907">
    <property type="component" value="Unassembled WGS sequence"/>
</dbReference>
<gene>
    <name evidence="7" type="ORF">HK100_008688</name>
</gene>
<name>A0AAD5T4Z1_9FUNG</name>
<feature type="transmembrane region" description="Helical" evidence="6">
    <location>
        <begin position="1176"/>
        <end position="1194"/>
    </location>
</feature>
<evidence type="ECO:0000256" key="3">
    <source>
        <dbReference type="ARBA" id="ARBA00022989"/>
    </source>
</evidence>
<reference evidence="7" key="1">
    <citation type="submission" date="2020-05" db="EMBL/GenBank/DDBJ databases">
        <title>Phylogenomic resolution of chytrid fungi.</title>
        <authorList>
            <person name="Stajich J.E."/>
            <person name="Amses K."/>
            <person name="Simmons R."/>
            <person name="Seto K."/>
            <person name="Myers J."/>
            <person name="Bonds A."/>
            <person name="Quandt C.A."/>
            <person name="Barry K."/>
            <person name="Liu P."/>
            <person name="Grigoriev I."/>
            <person name="Longcore J.E."/>
            <person name="James T.Y."/>
        </authorList>
    </citation>
    <scope>NUCLEOTIDE SEQUENCE</scope>
    <source>
        <strain evidence="7">JEL0513</strain>
    </source>
</reference>
<dbReference type="Gene3D" id="3.40.50.1000">
    <property type="entry name" value="HAD superfamily/HAD-like"/>
    <property type="match status" value="1"/>
</dbReference>